<dbReference type="Gene3D" id="2.30.29.50">
    <property type="entry name" value="Bacterial Pleckstrin homology domain"/>
    <property type="match status" value="1"/>
</dbReference>
<dbReference type="CDD" id="cd13225">
    <property type="entry name" value="PH-like_bacteria"/>
    <property type="match status" value="1"/>
</dbReference>
<dbReference type="Pfam" id="PF08000">
    <property type="entry name" value="bPH_1"/>
    <property type="match status" value="1"/>
</dbReference>
<proteinExistence type="predicted"/>
<evidence type="ECO:0000259" key="1">
    <source>
        <dbReference type="Pfam" id="PF08000"/>
    </source>
</evidence>
<feature type="domain" description="Bacterial Pleckstrin homology" evidence="1">
    <location>
        <begin position="2"/>
        <end position="121"/>
    </location>
</feature>
<evidence type="ECO:0000313" key="2">
    <source>
        <dbReference type="EMBL" id="KIQ03826.1"/>
    </source>
</evidence>
<dbReference type="PANTHER" id="PTHR35796:SF3">
    <property type="entry name" value="BHLH DOMAIN-CONTAINING PROTEIN"/>
    <property type="match status" value="1"/>
</dbReference>
<dbReference type="PANTHER" id="PTHR35796">
    <property type="entry name" value="HYPOTHETICAL CYTOSOLIC PROTEIN"/>
    <property type="match status" value="1"/>
</dbReference>
<evidence type="ECO:0000313" key="3">
    <source>
        <dbReference type="Proteomes" id="UP000035017"/>
    </source>
</evidence>
<organism evidence="2 3">
    <name type="scientific">Agrobacterium tumefaciens</name>
    <dbReference type="NCBI Taxonomy" id="358"/>
    <lineage>
        <taxon>Bacteria</taxon>
        <taxon>Pseudomonadati</taxon>
        <taxon>Pseudomonadota</taxon>
        <taxon>Alphaproteobacteria</taxon>
        <taxon>Hyphomicrobiales</taxon>
        <taxon>Rhizobiaceae</taxon>
        <taxon>Rhizobium/Agrobacterium group</taxon>
        <taxon>Agrobacterium</taxon>
        <taxon>Agrobacterium tumefaciens complex</taxon>
    </lineage>
</organism>
<dbReference type="InterPro" id="IPR037063">
    <property type="entry name" value="PHb_sf"/>
</dbReference>
<dbReference type="Proteomes" id="UP000035017">
    <property type="component" value="Unassembled WGS sequence"/>
</dbReference>
<dbReference type="OrthoDB" id="3199551at2"/>
<protein>
    <submittedName>
        <fullName evidence="2">Cytoplasmic protein</fullName>
    </submittedName>
</protein>
<name>A0A0D0KV47_AGRTU</name>
<dbReference type="InterPro" id="IPR012544">
    <property type="entry name" value="PHb"/>
</dbReference>
<comment type="caution">
    <text evidence="2">The sequence shown here is derived from an EMBL/GenBank/DDBJ whole genome shotgun (WGS) entry which is preliminary data.</text>
</comment>
<dbReference type="AlphaFoldDB" id="A0A0D0KV47"/>
<dbReference type="SUPFAM" id="SSF50729">
    <property type="entry name" value="PH domain-like"/>
    <property type="match status" value="1"/>
</dbReference>
<sequence>MGLFDGLLGHGSTVDPADLNKRLDGVLVDGEEPQLAFKVIRDFFVFTQYRIILVDIQGITGSKVDYTSIPYRAITRFSVETAGTFDLDSELKIWVSGSSTPISKTLKKGTDVRGIQRALATGVLR</sequence>
<reference evidence="2 3" key="1">
    <citation type="submission" date="2014-12" db="EMBL/GenBank/DDBJ databases">
        <title>16Stimator: statistical estimation of ribosomal gene copy numbers from draft genome assemblies.</title>
        <authorList>
            <person name="Perisin M.A."/>
            <person name="Vetter M."/>
            <person name="Gilbert J.A."/>
            <person name="Bergelson J."/>
        </authorList>
    </citation>
    <scope>NUCLEOTIDE SEQUENCE [LARGE SCALE GENOMIC DNA]</scope>
    <source>
        <strain evidence="2 3">MEJ076</strain>
    </source>
</reference>
<gene>
    <name evidence="2" type="ORF">RU07_07500</name>
</gene>
<accession>A0A0D0KV47</accession>
<dbReference type="EMBL" id="JXQV01000006">
    <property type="protein sequence ID" value="KIQ03826.1"/>
    <property type="molecule type" value="Genomic_DNA"/>
</dbReference>